<evidence type="ECO:0000259" key="7">
    <source>
        <dbReference type="Pfam" id="PF01636"/>
    </source>
</evidence>
<accession>A0ABR4JN47</accession>
<keyword evidence="9" id="KW-1185">Reference proteome</keyword>
<dbReference type="PANTHER" id="PTHR36091">
    <property type="entry name" value="ALTERED INHERITANCE OF MITOCHONDRIA PROTEIN 9, MITOCHONDRIAL"/>
    <property type="match status" value="1"/>
</dbReference>
<evidence type="ECO:0000256" key="4">
    <source>
        <dbReference type="ARBA" id="ARBA00022946"/>
    </source>
</evidence>
<dbReference type="Pfam" id="PF01636">
    <property type="entry name" value="APH"/>
    <property type="match status" value="1"/>
</dbReference>
<dbReference type="Gene3D" id="3.30.200.20">
    <property type="entry name" value="Phosphorylase Kinase, domain 1"/>
    <property type="match status" value="1"/>
</dbReference>
<name>A0ABR4JN47_9EURO</name>
<evidence type="ECO:0000256" key="2">
    <source>
        <dbReference type="ARBA" id="ARBA00005543"/>
    </source>
</evidence>
<organism evidence="8 9">
    <name type="scientific">Aspergillus pseudoustus</name>
    <dbReference type="NCBI Taxonomy" id="1810923"/>
    <lineage>
        <taxon>Eukaryota</taxon>
        <taxon>Fungi</taxon>
        <taxon>Dikarya</taxon>
        <taxon>Ascomycota</taxon>
        <taxon>Pezizomycotina</taxon>
        <taxon>Eurotiomycetes</taxon>
        <taxon>Eurotiomycetidae</taxon>
        <taxon>Eurotiales</taxon>
        <taxon>Aspergillaceae</taxon>
        <taxon>Aspergillus</taxon>
        <taxon>Aspergillus subgen. Nidulantes</taxon>
    </lineage>
</organism>
<evidence type="ECO:0000256" key="6">
    <source>
        <dbReference type="ARBA" id="ARBA00031849"/>
    </source>
</evidence>
<evidence type="ECO:0000256" key="3">
    <source>
        <dbReference type="ARBA" id="ARBA00016197"/>
    </source>
</evidence>
<keyword evidence="5" id="KW-0496">Mitochondrion</keyword>
<evidence type="ECO:0000256" key="1">
    <source>
        <dbReference type="ARBA" id="ARBA00004173"/>
    </source>
</evidence>
<dbReference type="Gene3D" id="3.90.1200.10">
    <property type="match status" value="1"/>
</dbReference>
<comment type="subcellular location">
    <subcellularLocation>
        <location evidence="1">Mitochondrion</location>
    </subcellularLocation>
</comment>
<proteinExistence type="inferred from homology"/>
<keyword evidence="4" id="KW-0809">Transit peptide</keyword>
<dbReference type="PANTHER" id="PTHR36091:SF1">
    <property type="entry name" value="ALTERED INHERITANCE OF MITOCHONDRIA PROTEIN 9, MITOCHONDRIAL"/>
    <property type="match status" value="1"/>
</dbReference>
<protein>
    <recommendedName>
        <fullName evidence="3">Altered inheritance of mitochondria protein 9, mitochondrial</fullName>
    </recommendedName>
    <alternativeName>
        <fullName evidence="6">Found in mitochondrial proteome protein 29</fullName>
    </alternativeName>
</protein>
<sequence>MHRLRAPTSMLRMPFPKPLSRNISLTCRGEPIQAEQLLEYTKGRFVARFDLNALCNLVSSLPSIPSPIAKVDKLEGGFNKALLMTAENGEEVIAKIPCPNVVPPRYSAASEAAVLQYVRSKTSVPAPEVLAWSSDSSNPIQSEYIVMQKAEGIQLVDVWGDMNQLQQFKLIQNLVRLEGELASLKFPAYGNLYFRHSPHLVGSDDDVIPFDYDDEYWIGPAYNAAWFPQPGKTHHTAPCANLSDLGLALANRGLCKVKQSPLIPRRPHFGSQTEHIELLRTAMETITKVVELPHLERVSRLILWHGDLHLGNIFVSNDDPTTIVGIIDWQFACIKPVFLQVQWPFFLRPPEGYEFGLVQPKLPANFDEMNDGEKAYAESERDDALLAKLRDLFSLCERTWEDGIIPLRDSLKEISENWHHMGISGSCAYRISNEVAAKHDVELSRYKDWETLKGYTHPLLDFNEVRERHDELFQLYMQREPEVMAEQEARSLWFYIDRT</sequence>
<dbReference type="EMBL" id="JBFXLU010000111">
    <property type="protein sequence ID" value="KAL2841256.1"/>
    <property type="molecule type" value="Genomic_DNA"/>
</dbReference>
<comment type="caution">
    <text evidence="8">The sequence shown here is derived from an EMBL/GenBank/DDBJ whole genome shotgun (WGS) entry which is preliminary data.</text>
</comment>
<dbReference type="SUPFAM" id="SSF56112">
    <property type="entry name" value="Protein kinase-like (PK-like)"/>
    <property type="match status" value="1"/>
</dbReference>
<reference evidence="8 9" key="1">
    <citation type="submission" date="2024-07" db="EMBL/GenBank/DDBJ databases">
        <title>Section-level genome sequencing and comparative genomics of Aspergillus sections Usti and Cavernicolus.</title>
        <authorList>
            <consortium name="Lawrence Berkeley National Laboratory"/>
            <person name="Nybo J.L."/>
            <person name="Vesth T.C."/>
            <person name="Theobald S."/>
            <person name="Frisvad J.C."/>
            <person name="Larsen T.O."/>
            <person name="Kjaerboelling I."/>
            <person name="Rothschild-Mancinelli K."/>
            <person name="Lyhne E.K."/>
            <person name="Kogle M.E."/>
            <person name="Barry K."/>
            <person name="Clum A."/>
            <person name="Na H."/>
            <person name="Ledsgaard L."/>
            <person name="Lin J."/>
            <person name="Lipzen A."/>
            <person name="Kuo A."/>
            <person name="Riley R."/>
            <person name="Mondo S."/>
            <person name="Labutti K."/>
            <person name="Haridas S."/>
            <person name="Pangalinan J."/>
            <person name="Salamov A.A."/>
            <person name="Simmons B.A."/>
            <person name="Magnuson J.K."/>
            <person name="Chen J."/>
            <person name="Drula E."/>
            <person name="Henrissat B."/>
            <person name="Wiebenga A."/>
            <person name="Lubbers R.J."/>
            <person name="Gomes A.C."/>
            <person name="Makela M.R."/>
            <person name="Stajich J."/>
            <person name="Grigoriev I.V."/>
            <person name="Mortensen U.H."/>
            <person name="De Vries R.P."/>
            <person name="Baker S.E."/>
            <person name="Andersen M.R."/>
        </authorList>
    </citation>
    <scope>NUCLEOTIDE SEQUENCE [LARGE SCALE GENOMIC DNA]</scope>
    <source>
        <strain evidence="8 9">CBS 123904</strain>
    </source>
</reference>
<dbReference type="InterPro" id="IPR011009">
    <property type="entry name" value="Kinase-like_dom_sf"/>
</dbReference>
<evidence type="ECO:0000313" key="9">
    <source>
        <dbReference type="Proteomes" id="UP001610446"/>
    </source>
</evidence>
<comment type="similarity">
    <text evidence="2">Belongs to the AIM9 family.</text>
</comment>
<feature type="domain" description="Aminoglycoside phosphotransferase" evidence="7">
    <location>
        <begin position="293"/>
        <end position="337"/>
    </location>
</feature>
<dbReference type="InterPro" id="IPR002575">
    <property type="entry name" value="Aminoglycoside_PTrfase"/>
</dbReference>
<dbReference type="InterPro" id="IPR051035">
    <property type="entry name" value="Mito_inheritance_9"/>
</dbReference>
<dbReference type="Proteomes" id="UP001610446">
    <property type="component" value="Unassembled WGS sequence"/>
</dbReference>
<evidence type="ECO:0000313" key="8">
    <source>
        <dbReference type="EMBL" id="KAL2841256.1"/>
    </source>
</evidence>
<evidence type="ECO:0000256" key="5">
    <source>
        <dbReference type="ARBA" id="ARBA00023128"/>
    </source>
</evidence>
<gene>
    <name evidence="8" type="ORF">BJY01DRAFT_257108</name>
</gene>